<dbReference type="SUPFAM" id="SSF53098">
    <property type="entry name" value="Ribonuclease H-like"/>
    <property type="match status" value="1"/>
</dbReference>
<dbReference type="Pfam" id="PF00665">
    <property type="entry name" value="rve"/>
    <property type="match status" value="1"/>
</dbReference>
<dbReference type="PANTHER" id="PTHR46889:SF5">
    <property type="entry name" value="INTEGRASE PROTEIN"/>
    <property type="match status" value="1"/>
</dbReference>
<gene>
    <name evidence="5" type="ORF">IV55_GL001283</name>
    <name evidence="4" type="ORF">LSI01_19930</name>
</gene>
<dbReference type="InterPro" id="IPR048020">
    <property type="entry name" value="Transpos_IS3"/>
</dbReference>
<dbReference type="Pfam" id="PF13333">
    <property type="entry name" value="rve_2"/>
    <property type="match status" value="1"/>
</dbReference>
<evidence type="ECO:0000313" key="6">
    <source>
        <dbReference type="Proteomes" id="UP000051139"/>
    </source>
</evidence>
<evidence type="ECO:0000313" key="7">
    <source>
        <dbReference type="Proteomes" id="UP000321429"/>
    </source>
</evidence>
<feature type="coiled-coil region" evidence="2">
    <location>
        <begin position="5"/>
        <end position="39"/>
    </location>
</feature>
<evidence type="ECO:0000259" key="3">
    <source>
        <dbReference type="PROSITE" id="PS50994"/>
    </source>
</evidence>
<dbReference type="NCBIfam" id="NF033516">
    <property type="entry name" value="transpos_IS3"/>
    <property type="match status" value="1"/>
</dbReference>
<evidence type="ECO:0000256" key="1">
    <source>
        <dbReference type="ARBA" id="ARBA00002286"/>
    </source>
</evidence>
<dbReference type="GO" id="GO:0015074">
    <property type="term" value="P:DNA integration"/>
    <property type="evidence" value="ECO:0007669"/>
    <property type="project" value="InterPro"/>
</dbReference>
<proteinExistence type="predicted"/>
<dbReference type="Pfam" id="PF13276">
    <property type="entry name" value="HTH_21"/>
    <property type="match status" value="1"/>
</dbReference>
<dbReference type="OrthoDB" id="9781005at2"/>
<evidence type="ECO:0000256" key="2">
    <source>
        <dbReference type="SAM" id="Coils"/>
    </source>
</evidence>
<dbReference type="EMBL" id="BJUD01000105">
    <property type="protein sequence ID" value="GEK29682.1"/>
    <property type="molecule type" value="Genomic_DNA"/>
</dbReference>
<feature type="domain" description="Integrase catalytic" evidence="3">
    <location>
        <begin position="171"/>
        <end position="334"/>
    </location>
</feature>
<dbReference type="Proteomes" id="UP000051139">
    <property type="component" value="Unassembled WGS sequence"/>
</dbReference>
<dbReference type="Gene3D" id="3.30.420.10">
    <property type="entry name" value="Ribonuclease H-like superfamily/Ribonuclease H"/>
    <property type="match status" value="1"/>
</dbReference>
<accession>A0A0R2KUM7</accession>
<dbReference type="RefSeq" id="WP_146993660.1">
    <property type="nucleotide sequence ID" value="NZ_BJUD01000105.1"/>
</dbReference>
<dbReference type="PROSITE" id="PS50994">
    <property type="entry name" value="INTEGRASE"/>
    <property type="match status" value="1"/>
</dbReference>
<evidence type="ECO:0000313" key="4">
    <source>
        <dbReference type="EMBL" id="GEK29682.1"/>
    </source>
</evidence>
<reference evidence="4 7" key="2">
    <citation type="submission" date="2019-07" db="EMBL/GenBank/DDBJ databases">
        <title>Whole genome shotgun sequence of Lactobacillus siliginis NBRC 101315.</title>
        <authorList>
            <person name="Hosoyama A."/>
            <person name="Uohara A."/>
            <person name="Ohji S."/>
            <person name="Ichikawa N."/>
        </authorList>
    </citation>
    <scope>NUCLEOTIDE SEQUENCE [LARGE SCALE GENOMIC DNA]</scope>
    <source>
        <strain evidence="4 7">NBRC 101315</strain>
    </source>
</reference>
<dbReference type="GO" id="GO:0003676">
    <property type="term" value="F:nucleic acid binding"/>
    <property type="evidence" value="ECO:0007669"/>
    <property type="project" value="InterPro"/>
</dbReference>
<dbReference type="PATRIC" id="fig|348151.3.peg.1317"/>
<organism evidence="5 6">
    <name type="scientific">Furfurilactobacillus siliginis</name>
    <dbReference type="NCBI Taxonomy" id="348151"/>
    <lineage>
        <taxon>Bacteria</taxon>
        <taxon>Bacillati</taxon>
        <taxon>Bacillota</taxon>
        <taxon>Bacilli</taxon>
        <taxon>Lactobacillales</taxon>
        <taxon>Lactobacillaceae</taxon>
        <taxon>Furfurilactobacillus</taxon>
    </lineage>
</organism>
<comment type="caution">
    <text evidence="5">The sequence shown here is derived from an EMBL/GenBank/DDBJ whole genome shotgun (WGS) entry which is preliminary data.</text>
</comment>
<protein>
    <submittedName>
        <fullName evidence="4 5">Transposase</fullName>
    </submittedName>
</protein>
<dbReference type="InterPro" id="IPR036397">
    <property type="entry name" value="RNaseH_sf"/>
</dbReference>
<sequence length="341" mass="39935">MLALNVQNIDEETRLKQKIANLENQLATARMRCSLYEQLVGSLTQLPISQKAKLVSMLHGQYSLTKLLNLIQLPRTTYYYRKKHNSNYDKYESLKCFIRKTFLNSDETYGYRRICHLANEAGFKCSPNTVLKLMGELNLHVTVYSKHDDKYNSYEGNNGLQSDNVLQKKFDAVQPYTVLHTDITQVRLRDHRWGYISAVLDEASREVLSVVVTASPDKKQINQMLDQLKERLPKGSYPIMHSDQGWQYQQPDYHWRLKEMGIIQSMSRKGKCHDNAPIENFFSILKRERLDRYPPHTLHELKETVTAYVDWYNHKRISLTRDGLPPVLYRNEYVSPSVQEV</sequence>
<dbReference type="InterPro" id="IPR012337">
    <property type="entry name" value="RNaseH-like_sf"/>
</dbReference>
<dbReference type="PANTHER" id="PTHR46889">
    <property type="entry name" value="TRANSPOSASE INSF FOR INSERTION SEQUENCE IS3B-RELATED"/>
    <property type="match status" value="1"/>
</dbReference>
<dbReference type="InterPro" id="IPR025948">
    <property type="entry name" value="HTH-like_dom"/>
</dbReference>
<dbReference type="AlphaFoldDB" id="A0A0R2KUM7"/>
<comment type="function">
    <text evidence="1">Involved in the transposition of the insertion sequence.</text>
</comment>
<evidence type="ECO:0000313" key="5">
    <source>
        <dbReference type="EMBL" id="KRN93170.1"/>
    </source>
</evidence>
<dbReference type="EMBL" id="JQCB01000033">
    <property type="protein sequence ID" value="KRN93170.1"/>
    <property type="molecule type" value="Genomic_DNA"/>
</dbReference>
<keyword evidence="6" id="KW-1185">Reference proteome</keyword>
<keyword evidence="2" id="KW-0175">Coiled coil</keyword>
<dbReference type="Proteomes" id="UP000321429">
    <property type="component" value="Unassembled WGS sequence"/>
</dbReference>
<reference evidence="5 6" key="1">
    <citation type="journal article" date="2015" name="Genome Announc.">
        <title>Expanding the biotechnology potential of lactobacilli through comparative genomics of 213 strains and associated genera.</title>
        <authorList>
            <person name="Sun Z."/>
            <person name="Harris H.M."/>
            <person name="McCann A."/>
            <person name="Guo C."/>
            <person name="Argimon S."/>
            <person name="Zhang W."/>
            <person name="Yang X."/>
            <person name="Jeffery I.B."/>
            <person name="Cooney J.C."/>
            <person name="Kagawa T.F."/>
            <person name="Liu W."/>
            <person name="Song Y."/>
            <person name="Salvetti E."/>
            <person name="Wrobel A."/>
            <person name="Rasinkangas P."/>
            <person name="Parkhill J."/>
            <person name="Rea M.C."/>
            <person name="O'Sullivan O."/>
            <person name="Ritari J."/>
            <person name="Douillard F.P."/>
            <person name="Paul Ross R."/>
            <person name="Yang R."/>
            <person name="Briner A.E."/>
            <person name="Felis G.E."/>
            <person name="de Vos W.M."/>
            <person name="Barrangou R."/>
            <person name="Klaenhammer T.R."/>
            <person name="Caufield P.W."/>
            <person name="Cui Y."/>
            <person name="Zhang H."/>
            <person name="O'Toole P.W."/>
        </authorList>
    </citation>
    <scope>NUCLEOTIDE SEQUENCE [LARGE SCALE GENOMIC DNA]</scope>
    <source>
        <strain evidence="5 6">DSM 22696</strain>
    </source>
</reference>
<dbReference type="InterPro" id="IPR001584">
    <property type="entry name" value="Integrase_cat-core"/>
</dbReference>
<name>A0A0R2KUM7_9LACO</name>
<dbReference type="InterPro" id="IPR050900">
    <property type="entry name" value="Transposase_IS3/IS150/IS904"/>
</dbReference>